<sequence length="568" mass="59928">MEINERINLESRFDAKGFKQAETATAKLTKSVKRLAGAAGLAYGTSAIIAYGKASVKAFAQDEAAALRLNRAVENLGIGFANPAIADYIANLEKSAAIADDVLRPAFQGLLTTTGSLTASQKLLNDAITISRASGVDLATVTEDLGKGYVGITRGLAKYNTGLTRAELNTKSFSDILGIILNRSAGAAEDYLTTTSYKMDVLSIATSNASEKIGKGLVDALARAGGGTEATDAAIFLDTMAGLLNKVTLAAGTTAGGLTNVFKTLKNLPKDIFKGFLGAQTGVNLTPREKATSKLSVDEKKQQEALAKLEANAVKRNKELLALKNKQLNSQKQLAAEKKKQEALDKAALVLAQGQKLFDEEGIQLAAAAQGKLTDEEKTRLAIKKDIYDLESAINEGNLTASAKLANSLVANAQKLGALRTDMVGLNDIQNPFTAWLQTIQEMAIELAKLANIKPLAQSGFTPAQQERYDLLSESKAKIERKIQGDLEDRMKALADARARIENKISIDTIGTNANPASYGAGGSMGGSSVVVNVAGSVSTERDLVAAITQGLYAQQASGTPVTYSTVY</sequence>
<proteinExistence type="predicted"/>
<reference evidence="2" key="1">
    <citation type="submission" date="2020-05" db="EMBL/GenBank/DDBJ databases">
        <authorList>
            <person name="Chiriac C."/>
            <person name="Salcher M."/>
            <person name="Ghai R."/>
            <person name="Kavagutti S V."/>
        </authorList>
    </citation>
    <scope>NUCLEOTIDE SEQUENCE</scope>
</reference>
<evidence type="ECO:0000256" key="1">
    <source>
        <dbReference type="SAM" id="Coils"/>
    </source>
</evidence>
<feature type="coiled-coil region" evidence="1">
    <location>
        <begin position="299"/>
        <end position="331"/>
    </location>
</feature>
<evidence type="ECO:0008006" key="3">
    <source>
        <dbReference type="Google" id="ProtNLM"/>
    </source>
</evidence>
<organism evidence="2">
    <name type="scientific">uncultured Caudovirales phage</name>
    <dbReference type="NCBI Taxonomy" id="2100421"/>
    <lineage>
        <taxon>Viruses</taxon>
        <taxon>Duplodnaviria</taxon>
        <taxon>Heunggongvirae</taxon>
        <taxon>Uroviricota</taxon>
        <taxon>Caudoviricetes</taxon>
        <taxon>Peduoviridae</taxon>
        <taxon>Maltschvirus</taxon>
        <taxon>Maltschvirus maltsch</taxon>
    </lineage>
</organism>
<dbReference type="EMBL" id="LR798300">
    <property type="protein sequence ID" value="CAB5222135.1"/>
    <property type="molecule type" value="Genomic_DNA"/>
</dbReference>
<keyword evidence="1" id="KW-0175">Coiled coil</keyword>
<evidence type="ECO:0000313" key="2">
    <source>
        <dbReference type="EMBL" id="CAB5222135.1"/>
    </source>
</evidence>
<gene>
    <name evidence="2" type="ORF">UFOVP360_5</name>
</gene>
<accession>A0A6J7WZ00</accession>
<name>A0A6J7WZ00_9CAUD</name>
<protein>
    <recommendedName>
        <fullName evidence="3">Phage tail tape measure protein</fullName>
    </recommendedName>
</protein>